<evidence type="ECO:0000313" key="2">
    <source>
        <dbReference type="Proteomes" id="UP000373449"/>
    </source>
</evidence>
<gene>
    <name evidence="1" type="ORF">NCTC12282_01325</name>
</gene>
<dbReference type="Proteomes" id="UP000373449">
    <property type="component" value="Unassembled WGS sequence"/>
</dbReference>
<proteinExistence type="predicted"/>
<evidence type="ECO:0000313" key="1">
    <source>
        <dbReference type="EMBL" id="VFS46416.1"/>
    </source>
</evidence>
<dbReference type="EMBL" id="CAADJA010000002">
    <property type="protein sequence ID" value="VFS46416.1"/>
    <property type="molecule type" value="Genomic_DNA"/>
</dbReference>
<organism evidence="1 2">
    <name type="scientific">Budvicia aquatica</name>
    <dbReference type="NCBI Taxonomy" id="82979"/>
    <lineage>
        <taxon>Bacteria</taxon>
        <taxon>Pseudomonadati</taxon>
        <taxon>Pseudomonadota</taxon>
        <taxon>Gammaproteobacteria</taxon>
        <taxon>Enterobacterales</taxon>
        <taxon>Budviciaceae</taxon>
        <taxon>Budvicia</taxon>
    </lineage>
</organism>
<accession>A0A484ZFD0</accession>
<dbReference type="AlphaFoldDB" id="A0A484ZFD0"/>
<name>A0A484ZFD0_9GAMM</name>
<sequence length="59" mass="6607">MLRIKRKILLVSVIFSALVLSGCGAMNTAIKKRNLDVKTQMSQTIWLEPSSQKNSFHSS</sequence>
<reference evidence="1 2" key="1">
    <citation type="submission" date="2019-03" db="EMBL/GenBank/DDBJ databases">
        <authorList>
            <consortium name="Pathogen Informatics"/>
        </authorList>
    </citation>
    <scope>NUCLEOTIDE SEQUENCE [LARGE SCALE GENOMIC DNA]</scope>
    <source>
        <strain evidence="1 2">NCTC12282</strain>
    </source>
</reference>
<protein>
    <submittedName>
        <fullName evidence="1">Conjugal transfer surface exclusion protein TraT</fullName>
    </submittedName>
</protein>
<dbReference type="PROSITE" id="PS51257">
    <property type="entry name" value="PROKAR_LIPOPROTEIN"/>
    <property type="match status" value="1"/>
</dbReference>